<evidence type="ECO:0000313" key="2">
    <source>
        <dbReference type="Proteomes" id="UP000821866"/>
    </source>
</evidence>
<name>A0A9J6CYN7_RHIMP</name>
<evidence type="ECO:0000313" key="1">
    <source>
        <dbReference type="EMBL" id="KAH7958065.1"/>
    </source>
</evidence>
<keyword evidence="2" id="KW-1185">Reference proteome</keyword>
<reference evidence="1" key="2">
    <citation type="submission" date="2021-09" db="EMBL/GenBank/DDBJ databases">
        <authorList>
            <person name="Jia N."/>
            <person name="Wang J."/>
            <person name="Shi W."/>
            <person name="Du L."/>
            <person name="Sun Y."/>
            <person name="Zhan W."/>
            <person name="Jiang J."/>
            <person name="Wang Q."/>
            <person name="Zhang B."/>
            <person name="Ji P."/>
            <person name="Sakyi L.B."/>
            <person name="Cui X."/>
            <person name="Yuan T."/>
            <person name="Jiang B."/>
            <person name="Yang W."/>
            <person name="Lam T.T.-Y."/>
            <person name="Chang Q."/>
            <person name="Ding S."/>
            <person name="Wang X."/>
            <person name="Zhu J."/>
            <person name="Ruan X."/>
            <person name="Zhao L."/>
            <person name="Wei J."/>
            <person name="Que T."/>
            <person name="Du C."/>
            <person name="Cheng J."/>
            <person name="Dai P."/>
            <person name="Han X."/>
            <person name="Huang E."/>
            <person name="Gao Y."/>
            <person name="Liu J."/>
            <person name="Shao H."/>
            <person name="Ye R."/>
            <person name="Li L."/>
            <person name="Wei W."/>
            <person name="Wang X."/>
            <person name="Wang C."/>
            <person name="Huo Q."/>
            <person name="Li W."/>
            <person name="Guo W."/>
            <person name="Chen H."/>
            <person name="Chen S."/>
            <person name="Zhou L."/>
            <person name="Zhou L."/>
            <person name="Ni X."/>
            <person name="Tian J."/>
            <person name="Zhou Y."/>
            <person name="Sheng Y."/>
            <person name="Liu T."/>
            <person name="Pan Y."/>
            <person name="Xia L."/>
            <person name="Li J."/>
            <person name="Zhao F."/>
            <person name="Cao W."/>
        </authorList>
    </citation>
    <scope>NUCLEOTIDE SEQUENCE</scope>
    <source>
        <strain evidence="1">Rmic-2018</strain>
        <tissue evidence="1">Larvae</tissue>
    </source>
</reference>
<sequence>MAGKSVTERFLHAGHVAWCSGRLGGETSQSPESFVISLSSWPRVNTPLQLEVLCVVRVGKLHRDDDPIWLEVVLFQRCSFLSHGFSLPKEILQHFFKGLLLTGLTTVMGTCTIATMWAPGPGSSTKSSGMSSLAEPLVTDVARLTLAHAPGFTIHPKITAAMMAASATTSHISVQDASHGEEDTVDAALVGYGWPWPVVVDKRASG</sequence>
<dbReference type="AlphaFoldDB" id="A0A9J6CYN7"/>
<comment type="caution">
    <text evidence="1">The sequence shown here is derived from an EMBL/GenBank/DDBJ whole genome shotgun (WGS) entry which is preliminary data.</text>
</comment>
<gene>
    <name evidence="1" type="ORF">HPB51_027950</name>
</gene>
<reference evidence="1" key="1">
    <citation type="journal article" date="2020" name="Cell">
        <title>Large-Scale Comparative Analyses of Tick Genomes Elucidate Their Genetic Diversity and Vector Capacities.</title>
        <authorList>
            <consortium name="Tick Genome and Microbiome Consortium (TIGMIC)"/>
            <person name="Jia N."/>
            <person name="Wang J."/>
            <person name="Shi W."/>
            <person name="Du L."/>
            <person name="Sun Y."/>
            <person name="Zhan W."/>
            <person name="Jiang J.F."/>
            <person name="Wang Q."/>
            <person name="Zhang B."/>
            <person name="Ji P."/>
            <person name="Bell-Sakyi L."/>
            <person name="Cui X.M."/>
            <person name="Yuan T.T."/>
            <person name="Jiang B.G."/>
            <person name="Yang W.F."/>
            <person name="Lam T.T."/>
            <person name="Chang Q.C."/>
            <person name="Ding S.J."/>
            <person name="Wang X.J."/>
            <person name="Zhu J.G."/>
            <person name="Ruan X.D."/>
            <person name="Zhao L."/>
            <person name="Wei J.T."/>
            <person name="Ye R.Z."/>
            <person name="Que T.C."/>
            <person name="Du C.H."/>
            <person name="Zhou Y.H."/>
            <person name="Cheng J.X."/>
            <person name="Dai P.F."/>
            <person name="Guo W.B."/>
            <person name="Han X.H."/>
            <person name="Huang E.J."/>
            <person name="Li L.F."/>
            <person name="Wei W."/>
            <person name="Gao Y.C."/>
            <person name="Liu J.Z."/>
            <person name="Shao H.Z."/>
            <person name="Wang X."/>
            <person name="Wang C.C."/>
            <person name="Yang T.C."/>
            <person name="Huo Q.B."/>
            <person name="Li W."/>
            <person name="Chen H.Y."/>
            <person name="Chen S.E."/>
            <person name="Zhou L.G."/>
            <person name="Ni X.B."/>
            <person name="Tian J.H."/>
            <person name="Sheng Y."/>
            <person name="Liu T."/>
            <person name="Pan Y.S."/>
            <person name="Xia L.Y."/>
            <person name="Li J."/>
            <person name="Zhao F."/>
            <person name="Cao W.C."/>
        </authorList>
    </citation>
    <scope>NUCLEOTIDE SEQUENCE</scope>
    <source>
        <strain evidence="1">Rmic-2018</strain>
    </source>
</reference>
<dbReference type="EMBL" id="JABSTU010004562">
    <property type="protein sequence ID" value="KAH7958065.1"/>
    <property type="molecule type" value="Genomic_DNA"/>
</dbReference>
<proteinExistence type="predicted"/>
<accession>A0A9J6CYN7</accession>
<dbReference type="Proteomes" id="UP000821866">
    <property type="component" value="Unassembled WGS sequence"/>
</dbReference>
<protein>
    <submittedName>
        <fullName evidence="1">Uncharacterized protein</fullName>
    </submittedName>
</protein>
<organism evidence="1 2">
    <name type="scientific">Rhipicephalus microplus</name>
    <name type="common">Cattle tick</name>
    <name type="synonym">Boophilus microplus</name>
    <dbReference type="NCBI Taxonomy" id="6941"/>
    <lineage>
        <taxon>Eukaryota</taxon>
        <taxon>Metazoa</taxon>
        <taxon>Ecdysozoa</taxon>
        <taxon>Arthropoda</taxon>
        <taxon>Chelicerata</taxon>
        <taxon>Arachnida</taxon>
        <taxon>Acari</taxon>
        <taxon>Parasitiformes</taxon>
        <taxon>Ixodida</taxon>
        <taxon>Ixodoidea</taxon>
        <taxon>Ixodidae</taxon>
        <taxon>Rhipicephalinae</taxon>
        <taxon>Rhipicephalus</taxon>
        <taxon>Boophilus</taxon>
    </lineage>
</organism>